<feature type="transmembrane region" description="Helical" evidence="1">
    <location>
        <begin position="286"/>
        <end position="303"/>
    </location>
</feature>
<comment type="caution">
    <text evidence="3">The sequence shown here is derived from an EMBL/GenBank/DDBJ whole genome shotgun (WGS) entry which is preliminary data.</text>
</comment>
<dbReference type="InterPro" id="IPR025738">
    <property type="entry name" value="BatD"/>
</dbReference>
<dbReference type="STRING" id="1685379.AVO45_00460"/>
<dbReference type="PANTHER" id="PTHR40940:SF1">
    <property type="entry name" value="PROTEIN BATD"/>
    <property type="match status" value="1"/>
</dbReference>
<feature type="signal peptide" evidence="2">
    <location>
        <begin position="1"/>
        <end position="18"/>
    </location>
</feature>
<keyword evidence="1" id="KW-0472">Membrane</keyword>
<proteinExistence type="predicted"/>
<keyword evidence="4" id="KW-1185">Reference proteome</keyword>
<keyword evidence="1" id="KW-1133">Transmembrane helix</keyword>
<evidence type="ECO:0000313" key="4">
    <source>
        <dbReference type="Proteomes" id="UP000053791"/>
    </source>
</evidence>
<dbReference type="RefSeq" id="WP_068343262.1">
    <property type="nucleotide sequence ID" value="NZ_LQBQ01000001.1"/>
</dbReference>
<protein>
    <recommendedName>
        <fullName evidence="5">BatD protein</fullName>
    </recommendedName>
</protein>
<reference evidence="3 4" key="1">
    <citation type="submission" date="2015-12" db="EMBL/GenBank/DDBJ databases">
        <authorList>
            <person name="Shamseldin A."/>
            <person name="Moawad H."/>
            <person name="Abd El-Rahim W.M."/>
            <person name="Sadowsky M.J."/>
        </authorList>
    </citation>
    <scope>NUCLEOTIDE SEQUENCE [LARGE SCALE GENOMIC DNA]</scope>
    <source>
        <strain evidence="3 4">ZGT118</strain>
    </source>
</reference>
<evidence type="ECO:0008006" key="5">
    <source>
        <dbReference type="Google" id="ProtNLM"/>
    </source>
</evidence>
<dbReference type="AlphaFoldDB" id="A0A0X3UBP1"/>
<name>A0A0X3UBP1_9RHOB</name>
<dbReference type="PANTHER" id="PTHR40940">
    <property type="entry name" value="PROTEIN BATD-RELATED"/>
    <property type="match status" value="1"/>
</dbReference>
<accession>A0A0X3UBP1</accession>
<organism evidence="3 4">
    <name type="scientific">Ruegeria marisrubri</name>
    <dbReference type="NCBI Taxonomy" id="1685379"/>
    <lineage>
        <taxon>Bacteria</taxon>
        <taxon>Pseudomonadati</taxon>
        <taxon>Pseudomonadota</taxon>
        <taxon>Alphaproteobacteria</taxon>
        <taxon>Rhodobacterales</taxon>
        <taxon>Roseobacteraceae</taxon>
        <taxon>Ruegeria</taxon>
    </lineage>
</organism>
<evidence type="ECO:0000256" key="1">
    <source>
        <dbReference type="SAM" id="Phobius"/>
    </source>
</evidence>
<keyword evidence="1" id="KW-0812">Transmembrane</keyword>
<keyword evidence="2" id="KW-0732">Signal</keyword>
<evidence type="ECO:0000313" key="3">
    <source>
        <dbReference type="EMBL" id="KUJ85505.1"/>
    </source>
</evidence>
<gene>
    <name evidence="3" type="ORF">AVO45_00460</name>
</gene>
<feature type="chain" id="PRO_5007054954" description="BatD protein" evidence="2">
    <location>
        <begin position="19"/>
        <end position="423"/>
    </location>
</feature>
<dbReference type="OrthoDB" id="7699970at2"/>
<evidence type="ECO:0000256" key="2">
    <source>
        <dbReference type="SAM" id="SignalP"/>
    </source>
</evidence>
<dbReference type="Proteomes" id="UP000053791">
    <property type="component" value="Unassembled WGS sequence"/>
</dbReference>
<dbReference type="EMBL" id="LQBQ01000001">
    <property type="protein sequence ID" value="KUJ85505.1"/>
    <property type="molecule type" value="Genomic_DNA"/>
</dbReference>
<sequence length="423" mass="46030">MRGLLSALLVLFWPLVGAAQDVPPAPQVSAELSAESVVVGQPLVLRVTVLVPTWMPKPPVFPSFEAPNLIVRLPSRASGPVSQSVNGETWSGVSRAYRLYPMVEGSFTLPAQTVDLVYANPPSTEPVSVSVPLPPVTFTATVPEAARSLDPLIIAENLTLTQQIEGEAEVLSAGDAVTREVMAKIEGTSPLFIPPLIHDIQAKAVQAYPKEPSLSETENRGVLSGERAESTTYVARYGGAVALPEISLQWFSTVSGKVETATVPGLQFEVDAPAPPRQPLLTPRQVLLLAGGVLVLALLGWAFRRYAWPSVRMALMQRRARRLASEAHAARLLRAAIRAQDLRLIARQRALWDSRLPPVDHPAEKAFDAELLKIGEARFGRYQHAVDASWRRVATLFEAARKARLEATRASRRDTALKPLNPF</sequence>